<reference evidence="2" key="1">
    <citation type="submission" date="2020-12" db="EMBL/GenBank/DDBJ databases">
        <title>Metabolic potential, ecology and presence of endohyphal bacteria is reflected in genomic diversity of Mucoromycotina.</title>
        <authorList>
            <person name="Muszewska A."/>
            <person name="Okrasinska A."/>
            <person name="Steczkiewicz K."/>
            <person name="Drgas O."/>
            <person name="Orlowska M."/>
            <person name="Perlinska-Lenart U."/>
            <person name="Aleksandrzak-Piekarczyk T."/>
            <person name="Szatraj K."/>
            <person name="Zielenkiewicz U."/>
            <person name="Pilsyk S."/>
            <person name="Malc E."/>
            <person name="Mieczkowski P."/>
            <person name="Kruszewska J.S."/>
            <person name="Biernat P."/>
            <person name="Pawlowska J."/>
        </authorList>
    </citation>
    <scope>NUCLEOTIDE SEQUENCE</scope>
    <source>
        <strain evidence="2">WA0000051536</strain>
    </source>
</reference>
<feature type="transmembrane region" description="Helical" evidence="1">
    <location>
        <begin position="12"/>
        <end position="30"/>
    </location>
</feature>
<dbReference type="OrthoDB" id="5520611at2759"/>
<sequence>MFGLRKFSTPVLRPMAPFFIGTVAIIYLVGKAQTAMIESDDYKNDPRNPALASKKAH</sequence>
<dbReference type="EMBL" id="JAEPRA010000011">
    <property type="protein sequence ID" value="KAG2178483.1"/>
    <property type="molecule type" value="Genomic_DNA"/>
</dbReference>
<evidence type="ECO:0000313" key="2">
    <source>
        <dbReference type="EMBL" id="KAG2178483.1"/>
    </source>
</evidence>
<proteinExistence type="predicted"/>
<dbReference type="Pfam" id="PF04911">
    <property type="entry name" value="ATP-synt_J"/>
    <property type="match status" value="1"/>
</dbReference>
<protein>
    <submittedName>
        <fullName evidence="2">Uncharacterized protein</fullName>
    </submittedName>
</protein>
<dbReference type="GO" id="GO:0046933">
    <property type="term" value="F:proton-transporting ATP synthase activity, rotational mechanism"/>
    <property type="evidence" value="ECO:0007669"/>
    <property type="project" value="TreeGrafter"/>
</dbReference>
<keyword evidence="1" id="KW-1133">Transmembrane helix</keyword>
<dbReference type="PANTHER" id="PTHR28060:SF1">
    <property type="entry name" value="ATP SYNTHASE SUBUNIT J, MITOCHONDRIAL"/>
    <property type="match status" value="1"/>
</dbReference>
<keyword evidence="3" id="KW-1185">Reference proteome</keyword>
<evidence type="ECO:0000256" key="1">
    <source>
        <dbReference type="SAM" id="Phobius"/>
    </source>
</evidence>
<dbReference type="InterPro" id="IPR006995">
    <property type="entry name" value="ATP_synth_F0_jsu"/>
</dbReference>
<gene>
    <name evidence="2" type="ORF">INT44_001635</name>
</gene>
<dbReference type="PANTHER" id="PTHR28060">
    <property type="entry name" value="ATP SYNTHASE SUBUNIT J, MITOCHONDRIAL"/>
    <property type="match status" value="1"/>
</dbReference>
<evidence type="ECO:0000313" key="3">
    <source>
        <dbReference type="Proteomes" id="UP000612746"/>
    </source>
</evidence>
<dbReference type="GO" id="GO:0045259">
    <property type="term" value="C:proton-transporting ATP synthase complex"/>
    <property type="evidence" value="ECO:0007669"/>
    <property type="project" value="InterPro"/>
</dbReference>
<dbReference type="Proteomes" id="UP000612746">
    <property type="component" value="Unassembled WGS sequence"/>
</dbReference>
<dbReference type="AlphaFoldDB" id="A0A8H7PRC3"/>
<accession>A0A8H7PRC3</accession>
<name>A0A8H7PRC3_9FUNG</name>
<comment type="caution">
    <text evidence="2">The sequence shown here is derived from an EMBL/GenBank/DDBJ whole genome shotgun (WGS) entry which is preliminary data.</text>
</comment>
<keyword evidence="1" id="KW-0812">Transmembrane</keyword>
<keyword evidence="1" id="KW-0472">Membrane</keyword>
<organism evidence="2 3">
    <name type="scientific">Umbelopsis vinacea</name>
    <dbReference type="NCBI Taxonomy" id="44442"/>
    <lineage>
        <taxon>Eukaryota</taxon>
        <taxon>Fungi</taxon>
        <taxon>Fungi incertae sedis</taxon>
        <taxon>Mucoromycota</taxon>
        <taxon>Mucoromycotina</taxon>
        <taxon>Umbelopsidomycetes</taxon>
        <taxon>Umbelopsidales</taxon>
        <taxon>Umbelopsidaceae</taxon>
        <taxon>Umbelopsis</taxon>
    </lineage>
</organism>